<dbReference type="InterPro" id="IPR007569">
    <property type="entry name" value="DUF559"/>
</dbReference>
<keyword evidence="4" id="KW-1185">Reference proteome</keyword>
<dbReference type="PANTHER" id="PTHR38590">
    <property type="entry name" value="BLL0828 PROTEIN"/>
    <property type="match status" value="1"/>
</dbReference>
<evidence type="ECO:0000313" key="4">
    <source>
        <dbReference type="Proteomes" id="UP001361239"/>
    </source>
</evidence>
<dbReference type="RefSeq" id="WP_339587100.1">
    <property type="nucleotide sequence ID" value="NZ_JBBHJZ010000002.1"/>
</dbReference>
<organism evidence="3 4">
    <name type="scientific">Novosphingobium anseongense</name>
    <dbReference type="NCBI Taxonomy" id="3133436"/>
    <lineage>
        <taxon>Bacteria</taxon>
        <taxon>Pseudomonadati</taxon>
        <taxon>Pseudomonadota</taxon>
        <taxon>Alphaproteobacteria</taxon>
        <taxon>Sphingomonadales</taxon>
        <taxon>Sphingomonadaceae</taxon>
        <taxon>Novosphingobium</taxon>
    </lineage>
</organism>
<dbReference type="InterPro" id="IPR047216">
    <property type="entry name" value="Endonuclease_DUF559_bact"/>
</dbReference>
<feature type="region of interest" description="Disordered" evidence="1">
    <location>
        <begin position="146"/>
        <end position="169"/>
    </location>
</feature>
<feature type="compositionally biased region" description="Basic and acidic residues" evidence="1">
    <location>
        <begin position="159"/>
        <end position="169"/>
    </location>
</feature>
<reference evidence="3 4" key="1">
    <citation type="submission" date="2024-03" db="EMBL/GenBank/DDBJ databases">
        <authorList>
            <person name="Jo J.-H."/>
        </authorList>
    </citation>
    <scope>NUCLEOTIDE SEQUENCE [LARGE SCALE GENOMIC DNA]</scope>
    <source>
        <strain evidence="3 4">PS1R-30</strain>
    </source>
</reference>
<proteinExistence type="predicted"/>
<accession>A0ABU8RWM7</accession>
<feature type="domain" description="DUF559" evidence="2">
    <location>
        <begin position="37"/>
        <end position="140"/>
    </location>
</feature>
<comment type="caution">
    <text evidence="3">The sequence shown here is derived from an EMBL/GenBank/DDBJ whole genome shotgun (WGS) entry which is preliminary data.</text>
</comment>
<name>A0ABU8RWM7_9SPHN</name>
<dbReference type="PANTHER" id="PTHR38590:SF1">
    <property type="entry name" value="BLL0828 PROTEIN"/>
    <property type="match status" value="1"/>
</dbReference>
<evidence type="ECO:0000313" key="3">
    <source>
        <dbReference type="EMBL" id="MEJ5977152.1"/>
    </source>
</evidence>
<evidence type="ECO:0000259" key="2">
    <source>
        <dbReference type="Pfam" id="PF04480"/>
    </source>
</evidence>
<gene>
    <name evidence="3" type="ORF">WG901_10935</name>
</gene>
<evidence type="ECO:0000256" key="1">
    <source>
        <dbReference type="SAM" id="MobiDB-lite"/>
    </source>
</evidence>
<protein>
    <submittedName>
        <fullName evidence="3">DUF559 domain-containing protein</fullName>
    </submittedName>
</protein>
<dbReference type="InterPro" id="IPR011335">
    <property type="entry name" value="Restrct_endonuc-II-like"/>
</dbReference>
<dbReference type="EMBL" id="JBBHJZ010000002">
    <property type="protein sequence ID" value="MEJ5977152.1"/>
    <property type="molecule type" value="Genomic_DNA"/>
</dbReference>
<dbReference type="SUPFAM" id="SSF52980">
    <property type="entry name" value="Restriction endonuclease-like"/>
    <property type="match status" value="1"/>
</dbReference>
<dbReference type="Pfam" id="PF04480">
    <property type="entry name" value="DUF559"/>
    <property type="match status" value="1"/>
</dbReference>
<dbReference type="Proteomes" id="UP001361239">
    <property type="component" value="Unassembled WGS sequence"/>
</dbReference>
<dbReference type="Gene3D" id="3.40.960.10">
    <property type="entry name" value="VSR Endonuclease"/>
    <property type="match status" value="1"/>
</dbReference>
<sequence length="169" mass="18900">MTRKTLSVLPPEERAEAPQLQKKGRGWNIAESRLDTLHETAREMRRAPTEAQSLLGEALVAAELGKFRFRRQVVIGSAIVDFASQSLKIVVEIDEPDANAELDRRRDASLEHVGIKVLRFPAAEVLADVEAVTAKIVAEMKARYAEQRARPRGNGRGGYKGDRDRDSRR</sequence>